<proteinExistence type="predicted"/>
<dbReference type="Proteomes" id="UP000240830">
    <property type="component" value="Unassembled WGS sequence"/>
</dbReference>
<dbReference type="PANTHER" id="PTHR28027:SF1">
    <property type="entry name" value="CAMP INDEPENDENT REGULATORY PROTEIN (AFU_ORTHOLOGUE AFUA_3G09640)"/>
    <property type="match status" value="1"/>
</dbReference>
<dbReference type="InterPro" id="IPR018608">
    <property type="entry name" value="Gti1/Pac2"/>
</dbReference>
<comment type="caution">
    <text evidence="2">The sequence shown here is derived from an EMBL/GenBank/DDBJ whole genome shotgun (WGS) entry which is preliminary data.</text>
</comment>
<keyword evidence="3" id="KW-1185">Reference proteome</keyword>
<name>A0A2H9TLX0_9FUNG</name>
<accession>A0A2H9TLX0</accession>
<feature type="region of interest" description="Disordered" evidence="1">
    <location>
        <begin position="256"/>
        <end position="280"/>
    </location>
</feature>
<organism evidence="2 3">
    <name type="scientific">Paramicrosporidium saccamoebae</name>
    <dbReference type="NCBI Taxonomy" id="1246581"/>
    <lineage>
        <taxon>Eukaryota</taxon>
        <taxon>Fungi</taxon>
        <taxon>Fungi incertae sedis</taxon>
        <taxon>Cryptomycota</taxon>
        <taxon>Cryptomycota incertae sedis</taxon>
        <taxon>Paramicrosporidium</taxon>
    </lineage>
</organism>
<feature type="compositionally biased region" description="Low complexity" evidence="1">
    <location>
        <begin position="258"/>
        <end position="272"/>
    </location>
</feature>
<sequence length="473" mass="53092">MNSERVNLTDKHMAKVRKVSVGPPPRTVESVANAENVGNAVNAINAGNAENANFEPNGNDPKSTLEGAESYFGLVETVEDAVLVVEACRRALLPRVQYRLGDRDRYMIRSGSVFIFTELESGIKRWTDGKIWSPSRIAGEFLIYRQLEQRISATRKPMTMQIGILGNVASDAARIEEPDEKSTSPEPLLKKEGLMKKTISLNIDNSTVHLICYYREAEVGKPHELAYTIPSINPFFKALKSPKLIRPPLVSRPVSLESASSRTPQTSSRTPPLILPSGRRNVKENYGFPEQRRPSQHSNMSHYPDGLYAMPMPHNPHAQPFVQVAYRPPYRQPMQYLPGMYYAQRPSVYNASMLPYQQWSPPPQDYPPTGYGYHIPRTQIPYYPVEVRQSHPGQSAVRPAIGLKRSLPALPSPGRRQHVLAPLRIDNLAPERDDMVKADDGLLLRHFAQMATEKSAKEECKPPLQVGEVSRVL</sequence>
<protein>
    <submittedName>
        <fullName evidence="2">Uncharacterized protein</fullName>
    </submittedName>
</protein>
<dbReference type="EMBL" id="MTSL01000102">
    <property type="protein sequence ID" value="PJF18771.1"/>
    <property type="molecule type" value="Genomic_DNA"/>
</dbReference>
<evidence type="ECO:0000313" key="3">
    <source>
        <dbReference type="Proteomes" id="UP000240830"/>
    </source>
</evidence>
<gene>
    <name evidence="2" type="ORF">PSACC_01407</name>
</gene>
<evidence type="ECO:0000256" key="1">
    <source>
        <dbReference type="SAM" id="MobiDB-lite"/>
    </source>
</evidence>
<dbReference type="AlphaFoldDB" id="A0A2H9TLX0"/>
<dbReference type="PANTHER" id="PTHR28027">
    <property type="entry name" value="TRANSCRIPTIONAL REGULATOR MIT1"/>
    <property type="match status" value="1"/>
</dbReference>
<reference evidence="2 3" key="1">
    <citation type="submission" date="2016-10" db="EMBL/GenBank/DDBJ databases">
        <title>The genome of Paramicrosporidium saccamoebae is the missing link in understanding Cryptomycota and Microsporidia evolution.</title>
        <authorList>
            <person name="Quandt C.A."/>
            <person name="Beaudet D."/>
            <person name="Corsaro D."/>
            <person name="Michel R."/>
            <person name="Corradi N."/>
            <person name="James T."/>
        </authorList>
    </citation>
    <scope>NUCLEOTIDE SEQUENCE [LARGE SCALE GENOMIC DNA]</scope>
    <source>
        <strain evidence="2 3">KSL3</strain>
    </source>
</reference>
<evidence type="ECO:0000313" key="2">
    <source>
        <dbReference type="EMBL" id="PJF18771.1"/>
    </source>
</evidence>
<dbReference type="GO" id="GO:0003677">
    <property type="term" value="F:DNA binding"/>
    <property type="evidence" value="ECO:0007669"/>
    <property type="project" value="TreeGrafter"/>
</dbReference>
<dbReference type="Pfam" id="PF09729">
    <property type="entry name" value="Gti1_Pac2"/>
    <property type="match status" value="1"/>
</dbReference>
<dbReference type="OrthoDB" id="5572844at2759"/>